<keyword evidence="2" id="KW-1185">Reference proteome</keyword>
<comment type="caution">
    <text evidence="1">The sequence shown here is derived from an EMBL/GenBank/DDBJ whole genome shotgun (WGS) entry which is preliminary data.</text>
</comment>
<name>A0A699YQL9_HAELA</name>
<reference evidence="1 2" key="1">
    <citation type="submission" date="2020-02" db="EMBL/GenBank/DDBJ databases">
        <title>Draft genome sequence of Haematococcus lacustris strain NIES-144.</title>
        <authorList>
            <person name="Morimoto D."/>
            <person name="Nakagawa S."/>
            <person name="Yoshida T."/>
            <person name="Sawayama S."/>
        </authorList>
    </citation>
    <scope>NUCLEOTIDE SEQUENCE [LARGE SCALE GENOMIC DNA]</scope>
    <source>
        <strain evidence="1 2">NIES-144</strain>
    </source>
</reference>
<evidence type="ECO:0000313" key="1">
    <source>
        <dbReference type="EMBL" id="GFH09196.1"/>
    </source>
</evidence>
<dbReference type="Proteomes" id="UP000485058">
    <property type="component" value="Unassembled WGS sequence"/>
</dbReference>
<gene>
    <name evidence="1" type="ORF">HaLaN_04297</name>
</gene>
<accession>A0A699YQL9</accession>
<proteinExistence type="predicted"/>
<protein>
    <submittedName>
        <fullName evidence="1">Uncharacterized protein</fullName>
    </submittedName>
</protein>
<organism evidence="1 2">
    <name type="scientific">Haematococcus lacustris</name>
    <name type="common">Green alga</name>
    <name type="synonym">Haematococcus pluvialis</name>
    <dbReference type="NCBI Taxonomy" id="44745"/>
    <lineage>
        <taxon>Eukaryota</taxon>
        <taxon>Viridiplantae</taxon>
        <taxon>Chlorophyta</taxon>
        <taxon>core chlorophytes</taxon>
        <taxon>Chlorophyceae</taxon>
        <taxon>CS clade</taxon>
        <taxon>Chlamydomonadales</taxon>
        <taxon>Haematococcaceae</taxon>
        <taxon>Haematococcus</taxon>
    </lineage>
</organism>
<sequence>MPAPGLCVAHLGSKLASREVPGELAAARCWRWGWIGASWQCTWSTPASLQLPAWNTPPHLHPSQLSKQPANLTRATEGVLEPQPADWLGCAATWPGLRCLIKCSDICCGPARTTAASLCRETSLAARLALPAALPAKQPGYHNMQAARLPKYAGSQAATAWLRTPHPTRRAINTPHVTRQPQHMGGMAAGGNWDQMVPDHSAARSQHYAYRGTCWTAMMCLT</sequence>
<evidence type="ECO:0000313" key="2">
    <source>
        <dbReference type="Proteomes" id="UP000485058"/>
    </source>
</evidence>
<dbReference type="AlphaFoldDB" id="A0A699YQL9"/>
<dbReference type="EMBL" id="BLLF01000216">
    <property type="protein sequence ID" value="GFH09196.1"/>
    <property type="molecule type" value="Genomic_DNA"/>
</dbReference>